<comment type="similarity">
    <text evidence="2">Belongs to the GSP M family.</text>
</comment>
<evidence type="ECO:0000256" key="8">
    <source>
        <dbReference type="ARBA" id="ARBA00022989"/>
    </source>
</evidence>
<keyword evidence="8" id="KW-1133">Transmembrane helix</keyword>
<evidence type="ECO:0000256" key="4">
    <source>
        <dbReference type="ARBA" id="ARBA00022475"/>
    </source>
</evidence>
<name>A0A974NWF1_9SPHN</name>
<dbReference type="GO" id="GO:0015627">
    <property type="term" value="C:type II protein secretion system complex"/>
    <property type="evidence" value="ECO:0007669"/>
    <property type="project" value="InterPro"/>
</dbReference>
<gene>
    <name evidence="10" type="ORF">H5J25_05745</name>
</gene>
<sequence length="158" mass="16695">MAGLKTWFDARSLREKRLILVMGALAILTLVWGGIIRPVTDGLSSARERYAGAVVRLGNTQARVAAVQALQQNRPAALSGPLEANVRTRAEQAGFPLSAATPVDNGRVQIAINSARPAALLSWIADLEGAGILVDTLNVTDNGDKTVAVQMTLKARGQ</sequence>
<comment type="subcellular location">
    <subcellularLocation>
        <location evidence="1">Cell inner membrane</location>
        <topology evidence="1">Single-pass membrane protein</topology>
    </subcellularLocation>
</comment>
<dbReference type="InterPro" id="IPR007690">
    <property type="entry name" value="T2SS_GspM"/>
</dbReference>
<keyword evidence="4" id="KW-1003">Cell membrane</keyword>
<dbReference type="InterPro" id="IPR023229">
    <property type="entry name" value="T2SS_M_periplasmic_sf"/>
</dbReference>
<protein>
    <submittedName>
        <fullName evidence="10">Type II secretion system protein M</fullName>
    </submittedName>
</protein>
<keyword evidence="7" id="KW-0653">Protein transport</keyword>
<dbReference type="RefSeq" id="WP_202095131.1">
    <property type="nucleotide sequence ID" value="NZ_CP061035.1"/>
</dbReference>
<keyword evidence="3" id="KW-0813">Transport</keyword>
<evidence type="ECO:0000256" key="5">
    <source>
        <dbReference type="ARBA" id="ARBA00022519"/>
    </source>
</evidence>
<evidence type="ECO:0000256" key="1">
    <source>
        <dbReference type="ARBA" id="ARBA00004377"/>
    </source>
</evidence>
<dbReference type="KEGG" id="sari:H5J25_05745"/>
<dbReference type="Pfam" id="PF04612">
    <property type="entry name" value="T2SSM"/>
    <property type="match status" value="1"/>
</dbReference>
<dbReference type="Gene3D" id="3.30.1360.100">
    <property type="entry name" value="General secretion pathway protein M, EpsM"/>
    <property type="match status" value="1"/>
</dbReference>
<reference evidence="11" key="1">
    <citation type="submission" date="2020-09" db="EMBL/GenBank/DDBJ databases">
        <title>Sphingomonas sp., a new species isolated from pork steak.</title>
        <authorList>
            <person name="Heidler von Heilborn D."/>
        </authorList>
    </citation>
    <scope>NUCLEOTIDE SEQUENCE [LARGE SCALE GENOMIC DNA]</scope>
</reference>
<evidence type="ECO:0000256" key="3">
    <source>
        <dbReference type="ARBA" id="ARBA00022448"/>
    </source>
</evidence>
<dbReference type="SUPFAM" id="SSF103054">
    <property type="entry name" value="General secretion pathway protein M, EpsM"/>
    <property type="match status" value="1"/>
</dbReference>
<dbReference type="Proteomes" id="UP000595894">
    <property type="component" value="Chromosome"/>
</dbReference>
<evidence type="ECO:0000313" key="11">
    <source>
        <dbReference type="Proteomes" id="UP000595894"/>
    </source>
</evidence>
<keyword evidence="9" id="KW-0472">Membrane</keyword>
<evidence type="ECO:0000256" key="7">
    <source>
        <dbReference type="ARBA" id="ARBA00022927"/>
    </source>
</evidence>
<proteinExistence type="inferred from homology"/>
<dbReference type="GO" id="GO:0005886">
    <property type="term" value="C:plasma membrane"/>
    <property type="evidence" value="ECO:0007669"/>
    <property type="project" value="UniProtKB-SubCell"/>
</dbReference>
<keyword evidence="6" id="KW-0812">Transmembrane</keyword>
<organism evidence="10 11">
    <name type="scientific">Sphingomonas aliaeris</name>
    <dbReference type="NCBI Taxonomy" id="2759526"/>
    <lineage>
        <taxon>Bacteria</taxon>
        <taxon>Pseudomonadati</taxon>
        <taxon>Pseudomonadota</taxon>
        <taxon>Alphaproteobacteria</taxon>
        <taxon>Sphingomonadales</taxon>
        <taxon>Sphingomonadaceae</taxon>
        <taxon>Sphingomonas</taxon>
    </lineage>
</organism>
<dbReference type="AlphaFoldDB" id="A0A974NWF1"/>
<keyword evidence="11" id="KW-1185">Reference proteome</keyword>
<dbReference type="EMBL" id="CP061035">
    <property type="protein sequence ID" value="QQV78201.1"/>
    <property type="molecule type" value="Genomic_DNA"/>
</dbReference>
<keyword evidence="5" id="KW-0997">Cell inner membrane</keyword>
<evidence type="ECO:0000256" key="6">
    <source>
        <dbReference type="ARBA" id="ARBA00022692"/>
    </source>
</evidence>
<accession>A0A974NWF1</accession>
<evidence type="ECO:0000256" key="9">
    <source>
        <dbReference type="ARBA" id="ARBA00023136"/>
    </source>
</evidence>
<dbReference type="GO" id="GO:0015628">
    <property type="term" value="P:protein secretion by the type II secretion system"/>
    <property type="evidence" value="ECO:0007669"/>
    <property type="project" value="InterPro"/>
</dbReference>
<evidence type="ECO:0000256" key="2">
    <source>
        <dbReference type="ARBA" id="ARBA00010637"/>
    </source>
</evidence>
<evidence type="ECO:0000313" key="10">
    <source>
        <dbReference type="EMBL" id="QQV78201.1"/>
    </source>
</evidence>